<dbReference type="EMBL" id="VIWY01000004">
    <property type="protein sequence ID" value="TWG13781.1"/>
    <property type="molecule type" value="Genomic_DNA"/>
</dbReference>
<evidence type="ECO:0000313" key="1">
    <source>
        <dbReference type="EMBL" id="TWG13781.1"/>
    </source>
</evidence>
<dbReference type="AlphaFoldDB" id="A0A561VQ82"/>
<evidence type="ECO:0000313" key="2">
    <source>
        <dbReference type="Proteomes" id="UP000320239"/>
    </source>
</evidence>
<organism evidence="1 2">
    <name type="scientific">Actinoplanes teichomyceticus</name>
    <dbReference type="NCBI Taxonomy" id="1867"/>
    <lineage>
        <taxon>Bacteria</taxon>
        <taxon>Bacillati</taxon>
        <taxon>Actinomycetota</taxon>
        <taxon>Actinomycetes</taxon>
        <taxon>Micromonosporales</taxon>
        <taxon>Micromonosporaceae</taxon>
        <taxon>Actinoplanes</taxon>
    </lineage>
</organism>
<protein>
    <submittedName>
        <fullName evidence="1">Uncharacterized protein</fullName>
    </submittedName>
</protein>
<accession>A0A561VQ82</accession>
<reference evidence="1 2" key="1">
    <citation type="submission" date="2019-06" db="EMBL/GenBank/DDBJ databases">
        <title>Sequencing the genomes of 1000 actinobacteria strains.</title>
        <authorList>
            <person name="Klenk H.-P."/>
        </authorList>
    </citation>
    <scope>NUCLEOTIDE SEQUENCE [LARGE SCALE GENOMIC DNA]</scope>
    <source>
        <strain evidence="1 2">DSM 43866</strain>
    </source>
</reference>
<keyword evidence="2" id="KW-1185">Reference proteome</keyword>
<name>A0A561VQ82_ACTTI</name>
<gene>
    <name evidence="1" type="ORF">FHX34_10469</name>
</gene>
<comment type="caution">
    <text evidence="1">The sequence shown here is derived from an EMBL/GenBank/DDBJ whole genome shotgun (WGS) entry which is preliminary data.</text>
</comment>
<dbReference type="Proteomes" id="UP000320239">
    <property type="component" value="Unassembled WGS sequence"/>
</dbReference>
<proteinExistence type="predicted"/>
<sequence length="202" mass="21588">MVRNTSGLIAYRTGVKLRIRDAQGRDAVHPVNARELVMEIPVVRPGERVAVGARVGTRDDVSLNGAADKVVRFDVELGSATWLPADDAALFPTFTATFRGIGRNSTDPVRGGIRYSVTSMSCRQMASRGTAAVFFDSSGAVVGGTIDGIGDPRRCGTDGYEKTSLETYVPKGIDEARTLLTEYCDVSRPEGGVFRPSGAPFN</sequence>